<dbReference type="OrthoDB" id="270970at2759"/>
<keyword evidence="8" id="KW-1185">Reference proteome</keyword>
<dbReference type="Proteomes" id="UP000243459">
    <property type="component" value="Chromosome 3"/>
</dbReference>
<dbReference type="CDD" id="cd00030">
    <property type="entry name" value="C2"/>
    <property type="match status" value="1"/>
</dbReference>
<sequence length="280" mass="30420">MSMVSGIQGHLLEVTIVGCSKLKDTEWISRQDPYVCIEYATTKFRTRTCTDGGKHPLFQEKVNVPLIEGLREIVVTVWNSNSITFDDFIGSGRVQLQKVLSQGYDDSSWPLQSKSGRFSGEVKLIMHYPNAHKAHHPAANYTSPAPMYMSAPSAAYNSAPLGYPPMKSVAAPPPVPSYPSAVEAYPPTSGYPAPDHAPYPSTSTYPYPPSSAPYPATSTYLSPMMGHPPNSSPYAPPMMGHPPSSYPPTSYPPQTYPPPPNSQAYPAPGPYLGIYPPPPY</sequence>
<evidence type="ECO:0008006" key="9">
    <source>
        <dbReference type="Google" id="ProtNLM"/>
    </source>
</evidence>
<dbReference type="InterPro" id="IPR035892">
    <property type="entry name" value="C2_domain_sf"/>
</dbReference>
<evidence type="ECO:0000256" key="3">
    <source>
        <dbReference type="ARBA" id="ARBA00023242"/>
    </source>
</evidence>
<dbReference type="InterPro" id="IPR021934">
    <property type="entry name" value="Sox_C"/>
</dbReference>
<dbReference type="EMBL" id="CM007383">
    <property type="protein sequence ID" value="ONK76757.1"/>
    <property type="molecule type" value="Genomic_DNA"/>
</dbReference>
<protein>
    <recommendedName>
        <fullName evidence="9">C2 domain-containing protein</fullName>
    </recommendedName>
</protein>
<dbReference type="SMART" id="SM00239">
    <property type="entry name" value="C2"/>
    <property type="match status" value="1"/>
</dbReference>
<dbReference type="InterPro" id="IPR000008">
    <property type="entry name" value="C2_dom"/>
</dbReference>
<evidence type="ECO:0000256" key="2">
    <source>
        <dbReference type="ARBA" id="ARBA00023163"/>
    </source>
</evidence>
<proteinExistence type="predicted"/>
<name>A0A5P1FH64_ASPOF</name>
<feature type="compositionally biased region" description="Pro residues" evidence="4">
    <location>
        <begin position="232"/>
        <end position="261"/>
    </location>
</feature>
<dbReference type="Gramene" id="ONK76757">
    <property type="protein sequence ID" value="ONK76757"/>
    <property type="gene ID" value="A4U43_C03F31820"/>
</dbReference>
<evidence type="ECO:0000256" key="1">
    <source>
        <dbReference type="ARBA" id="ARBA00023015"/>
    </source>
</evidence>
<evidence type="ECO:0000313" key="8">
    <source>
        <dbReference type="Proteomes" id="UP000243459"/>
    </source>
</evidence>
<accession>A0A5P1FH64</accession>
<feature type="region of interest" description="Disordered" evidence="4">
    <location>
        <begin position="232"/>
        <end position="269"/>
    </location>
</feature>
<feature type="domain" description="C2" evidence="5">
    <location>
        <begin position="1"/>
        <end position="110"/>
    </location>
</feature>
<keyword evidence="2" id="KW-0804">Transcription</keyword>
<feature type="domain" description="Sox C-terminal" evidence="6">
    <location>
        <begin position="235"/>
        <end position="280"/>
    </location>
</feature>
<dbReference type="AlphaFoldDB" id="A0A5P1FH64"/>
<reference evidence="8" key="1">
    <citation type="journal article" date="2017" name="Nat. Commun.">
        <title>The asparagus genome sheds light on the origin and evolution of a young Y chromosome.</title>
        <authorList>
            <person name="Harkess A."/>
            <person name="Zhou J."/>
            <person name="Xu C."/>
            <person name="Bowers J.E."/>
            <person name="Van der Hulst R."/>
            <person name="Ayyampalayam S."/>
            <person name="Mercati F."/>
            <person name="Riccardi P."/>
            <person name="McKain M.R."/>
            <person name="Kakrana A."/>
            <person name="Tang H."/>
            <person name="Ray J."/>
            <person name="Groenendijk J."/>
            <person name="Arikit S."/>
            <person name="Mathioni S.M."/>
            <person name="Nakano M."/>
            <person name="Shan H."/>
            <person name="Telgmann-Rauber A."/>
            <person name="Kanno A."/>
            <person name="Yue Z."/>
            <person name="Chen H."/>
            <person name="Li W."/>
            <person name="Chen Y."/>
            <person name="Xu X."/>
            <person name="Zhang Y."/>
            <person name="Luo S."/>
            <person name="Chen H."/>
            <person name="Gao J."/>
            <person name="Mao Z."/>
            <person name="Pires J.C."/>
            <person name="Luo M."/>
            <person name="Kudrna D."/>
            <person name="Wing R.A."/>
            <person name="Meyers B.C."/>
            <person name="Yi K."/>
            <person name="Kong H."/>
            <person name="Lavrijsen P."/>
            <person name="Sunseri F."/>
            <person name="Falavigna A."/>
            <person name="Ye Y."/>
            <person name="Leebens-Mack J.H."/>
            <person name="Chen G."/>
        </authorList>
    </citation>
    <scope>NUCLEOTIDE SEQUENCE [LARGE SCALE GENOMIC DNA]</scope>
    <source>
        <strain evidence="8">cv. DH0086</strain>
    </source>
</reference>
<evidence type="ECO:0000259" key="6">
    <source>
        <dbReference type="PROSITE" id="PS51516"/>
    </source>
</evidence>
<dbReference type="Pfam" id="PF00168">
    <property type="entry name" value="C2"/>
    <property type="match status" value="1"/>
</dbReference>
<dbReference type="InterPro" id="IPR052981">
    <property type="entry name" value="Ingression_C2_domain"/>
</dbReference>
<dbReference type="PROSITE" id="PS50004">
    <property type="entry name" value="C2"/>
    <property type="match status" value="1"/>
</dbReference>
<dbReference type="PROSITE" id="PS51516">
    <property type="entry name" value="SOX_C"/>
    <property type="match status" value="1"/>
</dbReference>
<keyword evidence="3" id="KW-0539">Nucleus</keyword>
<dbReference type="PANTHER" id="PTHR47052:SF3">
    <property type="entry name" value="INGRESSION PROTEIN 1"/>
    <property type="match status" value="1"/>
</dbReference>
<evidence type="ECO:0000259" key="5">
    <source>
        <dbReference type="PROSITE" id="PS50004"/>
    </source>
</evidence>
<dbReference type="OMA" id="HYANANQ"/>
<organism evidence="7 8">
    <name type="scientific">Asparagus officinalis</name>
    <name type="common">Garden asparagus</name>
    <dbReference type="NCBI Taxonomy" id="4686"/>
    <lineage>
        <taxon>Eukaryota</taxon>
        <taxon>Viridiplantae</taxon>
        <taxon>Streptophyta</taxon>
        <taxon>Embryophyta</taxon>
        <taxon>Tracheophyta</taxon>
        <taxon>Spermatophyta</taxon>
        <taxon>Magnoliopsida</taxon>
        <taxon>Liliopsida</taxon>
        <taxon>Asparagales</taxon>
        <taxon>Asparagaceae</taxon>
        <taxon>Asparagoideae</taxon>
        <taxon>Asparagus</taxon>
    </lineage>
</organism>
<keyword evidence="1" id="KW-0805">Transcription regulation</keyword>
<dbReference type="SUPFAM" id="SSF49562">
    <property type="entry name" value="C2 domain (Calcium/lipid-binding domain, CaLB)"/>
    <property type="match status" value="1"/>
</dbReference>
<evidence type="ECO:0000313" key="7">
    <source>
        <dbReference type="EMBL" id="ONK76757.1"/>
    </source>
</evidence>
<evidence type="ECO:0000256" key="4">
    <source>
        <dbReference type="SAM" id="MobiDB-lite"/>
    </source>
</evidence>
<gene>
    <name evidence="7" type="ORF">A4U43_C03F31820</name>
</gene>
<dbReference type="PANTHER" id="PTHR47052">
    <property type="entry name" value="CONSERVED SERINE PROLINE-RICH PROTEIN (AFU_ORTHOLOGUE AFUA_2G01790)"/>
    <property type="match status" value="1"/>
</dbReference>
<dbReference type="Gene3D" id="2.60.40.150">
    <property type="entry name" value="C2 domain"/>
    <property type="match status" value="1"/>
</dbReference>